<evidence type="ECO:0000256" key="2">
    <source>
        <dbReference type="ARBA" id="ARBA00023125"/>
    </source>
</evidence>
<name>A0ABN1EN85_9PROT</name>
<gene>
    <name evidence="5" type="ORF">GCM10009416_06000</name>
</gene>
<evidence type="ECO:0000313" key="5">
    <source>
        <dbReference type="EMBL" id="GAA0570262.1"/>
    </source>
</evidence>
<dbReference type="EMBL" id="BAAAFZ010000008">
    <property type="protein sequence ID" value="GAA0570262.1"/>
    <property type="molecule type" value="Genomic_DNA"/>
</dbReference>
<dbReference type="Pfam" id="PF01381">
    <property type="entry name" value="HTH_3"/>
    <property type="match status" value="1"/>
</dbReference>
<comment type="caution">
    <text evidence="5">The sequence shown here is derived from an EMBL/GenBank/DDBJ whole genome shotgun (WGS) entry which is preliminary data.</text>
</comment>
<evidence type="ECO:0000256" key="1">
    <source>
        <dbReference type="ARBA" id="ARBA00023015"/>
    </source>
</evidence>
<dbReference type="Proteomes" id="UP001501588">
    <property type="component" value="Unassembled WGS sequence"/>
</dbReference>
<dbReference type="CDD" id="cd00093">
    <property type="entry name" value="HTH_XRE"/>
    <property type="match status" value="1"/>
</dbReference>
<accession>A0ABN1EN85</accession>
<dbReference type="SUPFAM" id="SSF47413">
    <property type="entry name" value="lambda repressor-like DNA-binding domains"/>
    <property type="match status" value="1"/>
</dbReference>
<dbReference type="Gene3D" id="1.10.260.40">
    <property type="entry name" value="lambda repressor-like DNA-binding domains"/>
    <property type="match status" value="1"/>
</dbReference>
<evidence type="ECO:0000259" key="4">
    <source>
        <dbReference type="PROSITE" id="PS50943"/>
    </source>
</evidence>
<keyword evidence="6" id="KW-1185">Reference proteome</keyword>
<feature type="domain" description="HTH cro/C1-type" evidence="4">
    <location>
        <begin position="107"/>
        <end position="143"/>
    </location>
</feature>
<organism evidence="5 6">
    <name type="scientific">Craurococcus roseus</name>
    <dbReference type="NCBI Taxonomy" id="77585"/>
    <lineage>
        <taxon>Bacteria</taxon>
        <taxon>Pseudomonadati</taxon>
        <taxon>Pseudomonadota</taxon>
        <taxon>Alphaproteobacteria</taxon>
        <taxon>Acetobacterales</taxon>
        <taxon>Acetobacteraceae</taxon>
        <taxon>Craurococcus</taxon>
    </lineage>
</organism>
<dbReference type="InterPro" id="IPR001387">
    <property type="entry name" value="Cro/C1-type_HTH"/>
</dbReference>
<protein>
    <recommendedName>
        <fullName evidence="4">HTH cro/C1-type domain-containing protein</fullName>
    </recommendedName>
</protein>
<dbReference type="PANTHER" id="PTHR36511">
    <property type="entry name" value="MERR FAMILY BACTERIAL REGULATORY PROTEIN"/>
    <property type="match status" value="1"/>
</dbReference>
<reference evidence="5 6" key="1">
    <citation type="journal article" date="2019" name="Int. J. Syst. Evol. Microbiol.">
        <title>The Global Catalogue of Microorganisms (GCM) 10K type strain sequencing project: providing services to taxonomists for standard genome sequencing and annotation.</title>
        <authorList>
            <consortium name="The Broad Institute Genomics Platform"/>
            <consortium name="The Broad Institute Genome Sequencing Center for Infectious Disease"/>
            <person name="Wu L."/>
            <person name="Ma J."/>
        </authorList>
    </citation>
    <scope>NUCLEOTIDE SEQUENCE [LARGE SCALE GENOMIC DNA]</scope>
    <source>
        <strain evidence="5 6">JCM 9933</strain>
    </source>
</reference>
<keyword evidence="1" id="KW-0805">Transcription regulation</keyword>
<evidence type="ECO:0000256" key="3">
    <source>
        <dbReference type="ARBA" id="ARBA00023163"/>
    </source>
</evidence>
<dbReference type="PANTHER" id="PTHR36511:SF4">
    <property type="entry name" value="ANTITOXIN MQSA"/>
    <property type="match status" value="1"/>
</dbReference>
<dbReference type="InterPro" id="IPR010982">
    <property type="entry name" value="Lambda_DNA-bd_dom_sf"/>
</dbReference>
<dbReference type="PROSITE" id="PS50943">
    <property type="entry name" value="HTH_CROC1"/>
    <property type="match status" value="1"/>
</dbReference>
<proteinExistence type="predicted"/>
<sequence length="171" mass="19069">MESSLRERFARLGPIRAIERVASGSPAAFVLTPLPDRRSFNTVSAAVELTRRGIPLLRAKRVMEQMLVETKAYVALPVMDDVDTVVRLMESFGIRAVLHGAPETVDVKAIRDGLGLTQEEFAVRFGLGLDTVQNWESGRRQPDRTARSYLTVIAREPRRVEEALRPAARDA</sequence>
<evidence type="ECO:0000313" key="6">
    <source>
        <dbReference type="Proteomes" id="UP001501588"/>
    </source>
</evidence>
<dbReference type="SMART" id="SM00530">
    <property type="entry name" value="HTH_XRE"/>
    <property type="match status" value="1"/>
</dbReference>
<keyword evidence="3" id="KW-0804">Transcription</keyword>
<dbReference type="InterPro" id="IPR052359">
    <property type="entry name" value="HTH-type_reg/antitoxin"/>
</dbReference>
<keyword evidence="2" id="KW-0238">DNA-binding</keyword>